<gene>
    <name evidence="2" type="ORF">D3875_09695</name>
</gene>
<evidence type="ECO:0000313" key="3">
    <source>
        <dbReference type="Proteomes" id="UP000286287"/>
    </source>
</evidence>
<dbReference type="Pfam" id="PF14332">
    <property type="entry name" value="DUF4388"/>
    <property type="match status" value="1"/>
</dbReference>
<organism evidence="2 3">
    <name type="scientific">Deinococcus cavernae</name>
    <dbReference type="NCBI Taxonomy" id="2320857"/>
    <lineage>
        <taxon>Bacteria</taxon>
        <taxon>Thermotogati</taxon>
        <taxon>Deinococcota</taxon>
        <taxon>Deinococci</taxon>
        <taxon>Deinococcales</taxon>
        <taxon>Deinococcaceae</taxon>
        <taxon>Deinococcus</taxon>
    </lineage>
</organism>
<accession>A0A418V6U1</accession>
<protein>
    <submittedName>
        <fullName evidence="2">DUF4388 domain-containing protein</fullName>
    </submittedName>
</protein>
<dbReference type="InterPro" id="IPR025497">
    <property type="entry name" value="PatA-like_N"/>
</dbReference>
<dbReference type="OrthoDB" id="65834at2"/>
<proteinExistence type="predicted"/>
<sequence length="252" mass="28630">MPHTTSLEHFDFLQLLRMLADNRKTGLLTIYRPQGDFEAWLEQGLVRHLQLGHLQGVLALAALLNDPQGRFHFDEGRTHPSPALKQTVDSLALEAMASLPEQDMPFAGPARMTDAERLDAMDWTDEERHVLRQIEQQVPVSDLWSQPLARGLISRLLRLGLLKERRSRVARLVVAVTHEVRGVALIDDLIFRRWKEDLVRHPQVLALRDEAGHIYQFPLRSGPNLGTQLVLPPDLIMQTRLRAGDSVLVKPV</sequence>
<keyword evidence="3" id="KW-1185">Reference proteome</keyword>
<dbReference type="AlphaFoldDB" id="A0A418V6U1"/>
<evidence type="ECO:0000259" key="1">
    <source>
        <dbReference type="Pfam" id="PF14332"/>
    </source>
</evidence>
<comment type="caution">
    <text evidence="2">The sequence shown here is derived from an EMBL/GenBank/DDBJ whole genome shotgun (WGS) entry which is preliminary data.</text>
</comment>
<evidence type="ECO:0000313" key="2">
    <source>
        <dbReference type="EMBL" id="RJF71796.1"/>
    </source>
</evidence>
<dbReference type="RefSeq" id="WP_119763317.1">
    <property type="nucleotide sequence ID" value="NZ_QYUJ01000014.1"/>
</dbReference>
<dbReference type="EMBL" id="QYUJ01000014">
    <property type="protein sequence ID" value="RJF71796.1"/>
    <property type="molecule type" value="Genomic_DNA"/>
</dbReference>
<name>A0A418V6U1_9DEIO</name>
<feature type="domain" description="PatA-like N-terminal" evidence="1">
    <location>
        <begin position="6"/>
        <end position="101"/>
    </location>
</feature>
<reference evidence="2 3" key="1">
    <citation type="submission" date="2018-09" db="EMBL/GenBank/DDBJ databases">
        <authorList>
            <person name="Zhu H."/>
        </authorList>
    </citation>
    <scope>NUCLEOTIDE SEQUENCE [LARGE SCALE GENOMIC DNA]</scope>
    <source>
        <strain evidence="2 3">K2S05-167</strain>
    </source>
</reference>
<dbReference type="Proteomes" id="UP000286287">
    <property type="component" value="Unassembled WGS sequence"/>
</dbReference>